<feature type="binding site" evidence="17">
    <location>
        <position position="75"/>
    </location>
    <ligand>
        <name>ATP</name>
        <dbReference type="ChEBI" id="CHEBI:30616"/>
    </ligand>
</feature>
<gene>
    <name evidence="20" type="ORF">ULVI_08855</name>
</gene>
<sequence length="119" mass="13177">MWNSFLGKRIKGFKYAFKGAYLLLKNEASIQVQTVIAVIVTIAGFYFDISTTEWMFQFIAIGLVMSIEGLNTAAEEIANFVHPDYHSKIGYIKDVAAGAVFIAALTAVIIACIIYIPKF</sequence>
<dbReference type="GO" id="GO:0046872">
    <property type="term" value="F:metal ion binding"/>
    <property type="evidence" value="ECO:0007669"/>
    <property type="project" value="UniProtKB-KW"/>
</dbReference>
<evidence type="ECO:0000313" key="20">
    <source>
        <dbReference type="EMBL" id="OAB78681.1"/>
    </source>
</evidence>
<keyword evidence="3" id="KW-1003">Cell membrane</keyword>
<protein>
    <submittedName>
        <fullName evidence="20">Diacylglycerol kinase</fullName>
    </submittedName>
</protein>
<evidence type="ECO:0000256" key="11">
    <source>
        <dbReference type="ARBA" id="ARBA00023098"/>
    </source>
</evidence>
<feature type="active site" description="Proton acceptor" evidence="15">
    <location>
        <position position="68"/>
    </location>
</feature>
<dbReference type="InterPro" id="IPR033717">
    <property type="entry name" value="UDPK"/>
</dbReference>
<dbReference type="EMBL" id="LRXL01000037">
    <property type="protein sequence ID" value="OAB78681.1"/>
    <property type="molecule type" value="Genomic_DNA"/>
</dbReference>
<dbReference type="PANTHER" id="PTHR34299">
    <property type="entry name" value="DIACYLGLYCEROL KINASE"/>
    <property type="match status" value="1"/>
</dbReference>
<feature type="binding site" evidence="17">
    <location>
        <position position="27"/>
    </location>
    <ligand>
        <name>ATP</name>
        <dbReference type="ChEBI" id="CHEBI:30616"/>
    </ligand>
</feature>
<evidence type="ECO:0000256" key="9">
    <source>
        <dbReference type="ARBA" id="ARBA00022840"/>
    </source>
</evidence>
<proteinExistence type="inferred from homology"/>
<evidence type="ECO:0000256" key="3">
    <source>
        <dbReference type="ARBA" id="ARBA00022475"/>
    </source>
</evidence>
<feature type="transmembrane region" description="Helical" evidence="19">
    <location>
        <begin position="28"/>
        <end position="49"/>
    </location>
</feature>
<dbReference type="OrthoDB" id="1493837at2"/>
<dbReference type="GO" id="GO:0005886">
    <property type="term" value="C:plasma membrane"/>
    <property type="evidence" value="ECO:0007669"/>
    <property type="project" value="UniProtKB-SubCell"/>
</dbReference>
<feature type="transmembrane region" description="Helical" evidence="19">
    <location>
        <begin position="95"/>
        <end position="116"/>
    </location>
</feature>
<keyword evidence="10 19" id="KW-1133">Transmembrane helix</keyword>
<dbReference type="CDD" id="cd14265">
    <property type="entry name" value="UDPK_IM_like"/>
    <property type="match status" value="1"/>
</dbReference>
<dbReference type="InterPro" id="IPR036945">
    <property type="entry name" value="DAGK_sf"/>
</dbReference>
<dbReference type="AlphaFoldDB" id="A0A167HJP7"/>
<keyword evidence="7 17" id="KW-0547">Nucleotide-binding</keyword>
<evidence type="ECO:0000313" key="21">
    <source>
        <dbReference type="Proteomes" id="UP000077013"/>
    </source>
</evidence>
<keyword evidence="21" id="KW-1185">Reference proteome</keyword>
<dbReference type="PANTHER" id="PTHR34299:SF1">
    <property type="entry name" value="DIACYLGLYCEROL KINASE"/>
    <property type="match status" value="1"/>
</dbReference>
<reference evidence="20 21" key="1">
    <citation type="submission" date="2016-02" db="EMBL/GenBank/DDBJ databases">
        <title>Ulvibacter sp. LPB0005, isolated from Thais luteostoma.</title>
        <authorList>
            <person name="Shin S.-K."/>
            <person name="Yi H."/>
        </authorList>
    </citation>
    <scope>NUCLEOTIDE SEQUENCE [LARGE SCALE GENOMIC DNA]</scope>
    <source>
        <strain evidence="20 21">LPB0005</strain>
    </source>
</reference>
<dbReference type="Gene3D" id="1.10.287.3610">
    <property type="match status" value="1"/>
</dbReference>
<comment type="similarity">
    <text evidence="2">Belongs to the bacterial diacylglycerol kinase family.</text>
</comment>
<evidence type="ECO:0000256" key="1">
    <source>
        <dbReference type="ARBA" id="ARBA00004651"/>
    </source>
</evidence>
<dbReference type="RefSeq" id="WP_068591918.1">
    <property type="nucleotide sequence ID" value="NZ_LRXL01000037.1"/>
</dbReference>
<evidence type="ECO:0000256" key="2">
    <source>
        <dbReference type="ARBA" id="ARBA00005967"/>
    </source>
</evidence>
<evidence type="ECO:0000256" key="16">
    <source>
        <dbReference type="PIRSR" id="PIRSR600829-2"/>
    </source>
</evidence>
<name>A0A167HJP7_9FLAO</name>
<evidence type="ECO:0000256" key="10">
    <source>
        <dbReference type="ARBA" id="ARBA00022989"/>
    </source>
</evidence>
<evidence type="ECO:0000256" key="8">
    <source>
        <dbReference type="ARBA" id="ARBA00022777"/>
    </source>
</evidence>
<keyword evidence="6 19" id="KW-0812">Transmembrane</keyword>
<feature type="binding site" evidence="16">
    <location>
        <position position="68"/>
    </location>
    <ligand>
        <name>substrate</name>
    </ligand>
</feature>
<evidence type="ECO:0000256" key="5">
    <source>
        <dbReference type="ARBA" id="ARBA00022679"/>
    </source>
</evidence>
<evidence type="ECO:0000256" key="12">
    <source>
        <dbReference type="ARBA" id="ARBA00023136"/>
    </source>
</evidence>
<dbReference type="GO" id="GO:0016301">
    <property type="term" value="F:kinase activity"/>
    <property type="evidence" value="ECO:0007669"/>
    <property type="project" value="UniProtKB-KW"/>
</dbReference>
<feature type="binding site" evidence="17">
    <location>
        <position position="15"/>
    </location>
    <ligand>
        <name>ATP</name>
        <dbReference type="ChEBI" id="CHEBI:30616"/>
    </ligand>
</feature>
<organism evidence="20 21">
    <name type="scientific">Cochleicola gelatinilyticus</name>
    <dbReference type="NCBI Taxonomy" id="1763537"/>
    <lineage>
        <taxon>Bacteria</taxon>
        <taxon>Pseudomonadati</taxon>
        <taxon>Bacteroidota</taxon>
        <taxon>Flavobacteriia</taxon>
        <taxon>Flavobacteriales</taxon>
        <taxon>Flavobacteriaceae</taxon>
        <taxon>Cochleicola</taxon>
    </lineage>
</organism>
<keyword evidence="9 17" id="KW-0067">ATP-binding</keyword>
<keyword evidence="4" id="KW-0444">Lipid biosynthesis</keyword>
<keyword evidence="8 20" id="KW-0418">Kinase</keyword>
<keyword evidence="12 19" id="KW-0472">Membrane</keyword>
<evidence type="ECO:0000256" key="7">
    <source>
        <dbReference type="ARBA" id="ARBA00022741"/>
    </source>
</evidence>
<comment type="caution">
    <text evidence="20">The sequence shown here is derived from an EMBL/GenBank/DDBJ whole genome shotgun (WGS) entry which is preliminary data.</text>
</comment>
<evidence type="ECO:0000256" key="15">
    <source>
        <dbReference type="PIRSR" id="PIRSR600829-1"/>
    </source>
</evidence>
<feature type="binding site" evidence="18">
    <location>
        <position position="75"/>
    </location>
    <ligand>
        <name>a divalent metal cation</name>
        <dbReference type="ChEBI" id="CHEBI:60240"/>
    </ligand>
</feature>
<comment type="cofactor">
    <cofactor evidence="18">
        <name>Mg(2+)</name>
        <dbReference type="ChEBI" id="CHEBI:18420"/>
    </cofactor>
    <text evidence="18">Mn(2+), Zn(2+), Cd(2+) and Co(2+) support activity to lesser extents.</text>
</comment>
<dbReference type="Proteomes" id="UP000077013">
    <property type="component" value="Unassembled WGS sequence"/>
</dbReference>
<dbReference type="GO" id="GO:0008654">
    <property type="term" value="P:phospholipid biosynthetic process"/>
    <property type="evidence" value="ECO:0007669"/>
    <property type="project" value="UniProtKB-KW"/>
</dbReference>
<dbReference type="GO" id="GO:0005524">
    <property type="term" value="F:ATP binding"/>
    <property type="evidence" value="ECO:0007669"/>
    <property type="project" value="UniProtKB-KW"/>
</dbReference>
<evidence type="ECO:0000256" key="14">
    <source>
        <dbReference type="ARBA" id="ARBA00023264"/>
    </source>
</evidence>
<dbReference type="InterPro" id="IPR000829">
    <property type="entry name" value="DAGK"/>
</dbReference>
<accession>A0A167HJP7</accession>
<evidence type="ECO:0000256" key="18">
    <source>
        <dbReference type="PIRSR" id="PIRSR600829-4"/>
    </source>
</evidence>
<evidence type="ECO:0000256" key="4">
    <source>
        <dbReference type="ARBA" id="ARBA00022516"/>
    </source>
</evidence>
<evidence type="ECO:0000256" key="13">
    <source>
        <dbReference type="ARBA" id="ARBA00023209"/>
    </source>
</evidence>
<feature type="binding site" evidence="17">
    <location>
        <begin position="93"/>
        <end position="94"/>
    </location>
    <ligand>
        <name>ATP</name>
        <dbReference type="ChEBI" id="CHEBI:30616"/>
    </ligand>
</feature>
<keyword evidence="14" id="KW-1208">Phospholipid metabolism</keyword>
<evidence type="ECO:0000256" key="17">
    <source>
        <dbReference type="PIRSR" id="PIRSR600829-3"/>
    </source>
</evidence>
<keyword evidence="13" id="KW-0594">Phospholipid biosynthesis</keyword>
<keyword evidence="18" id="KW-0479">Metal-binding</keyword>
<keyword evidence="11" id="KW-0443">Lipid metabolism</keyword>
<dbReference type="Pfam" id="PF01219">
    <property type="entry name" value="DAGK_prokar"/>
    <property type="match status" value="1"/>
</dbReference>
<evidence type="ECO:0000256" key="19">
    <source>
        <dbReference type="SAM" id="Phobius"/>
    </source>
</evidence>
<keyword evidence="5" id="KW-0808">Transferase</keyword>
<feature type="binding site" evidence="18">
    <location>
        <position position="27"/>
    </location>
    <ligand>
        <name>a divalent metal cation</name>
        <dbReference type="ChEBI" id="CHEBI:60240"/>
    </ligand>
</feature>
<keyword evidence="18" id="KW-0460">Magnesium</keyword>
<comment type="subcellular location">
    <subcellularLocation>
        <location evidence="1">Cell membrane</location>
        <topology evidence="1">Multi-pass membrane protein</topology>
    </subcellularLocation>
</comment>
<dbReference type="STRING" id="1763537.ULVI_08855"/>
<evidence type="ECO:0000256" key="6">
    <source>
        <dbReference type="ARBA" id="ARBA00022692"/>
    </source>
</evidence>